<dbReference type="PANTHER" id="PTHR30040:SF2">
    <property type="entry name" value="FAD:PROTEIN FMN TRANSFERASE"/>
    <property type="match status" value="1"/>
</dbReference>
<evidence type="ECO:0000256" key="2">
    <source>
        <dbReference type="ARBA" id="ARBA00011955"/>
    </source>
</evidence>
<evidence type="ECO:0000256" key="8">
    <source>
        <dbReference type="ARBA" id="ARBA00022842"/>
    </source>
</evidence>
<dbReference type="KEGG" id="scy:SCATT_52450"/>
<evidence type="ECO:0000256" key="10">
    <source>
        <dbReference type="ARBA" id="ARBA00048540"/>
    </source>
</evidence>
<dbReference type="eggNOG" id="COG1477">
    <property type="taxonomic scope" value="Bacteria"/>
</dbReference>
<dbReference type="AlphaFoldDB" id="F8K3S7"/>
<dbReference type="OrthoDB" id="9778595at2"/>
<evidence type="ECO:0000313" key="11">
    <source>
        <dbReference type="EMBL" id="AEW97616.1"/>
    </source>
</evidence>
<sequence length="272" mass="28288">MSESGGGWPRLRHAEPVMGTVVSFAVAVDGGTRIRARVREAMEQAVAFLHRADAVFSPYRADSDVTRLARGEVTVEGCAPEVAEVLALCERASRATGGWFSTGYAGGLDPTGLVKGWAVERAARMVAAAGARGVCVNGGGDVQLLGRPGPWQPWRVGVADPARPERTLAVVAAAGELAVATSGTAERGEHVLDPHTGEPPAGAPLSLTVVTRSLTDADAWATAAFAMGPRARRWVEDHPRAEAFAVNRDGGTWRTGGFPGGVPAVRPAAAQR</sequence>
<dbReference type="PANTHER" id="PTHR30040">
    <property type="entry name" value="THIAMINE BIOSYNTHESIS LIPOPROTEIN APBE"/>
    <property type="match status" value="1"/>
</dbReference>
<dbReference type="Gene3D" id="3.10.520.10">
    <property type="entry name" value="ApbE-like domains"/>
    <property type="match status" value="2"/>
</dbReference>
<dbReference type="STRING" id="1003195.SCATT_52450"/>
<name>F8K3S7_STREN</name>
<evidence type="ECO:0000256" key="5">
    <source>
        <dbReference type="ARBA" id="ARBA00022679"/>
    </source>
</evidence>
<dbReference type="SUPFAM" id="SSF143631">
    <property type="entry name" value="ApbE-like"/>
    <property type="match status" value="1"/>
</dbReference>
<dbReference type="RefSeq" id="WP_014145953.1">
    <property type="nucleotide sequence ID" value="NC_016111.1"/>
</dbReference>
<keyword evidence="6" id="KW-0479">Metal-binding</keyword>
<dbReference type="Proteomes" id="UP000007842">
    <property type="component" value="Chromosome"/>
</dbReference>
<gene>
    <name evidence="11" type="ordered locus">SCATT_52450</name>
</gene>
<dbReference type="Pfam" id="PF02424">
    <property type="entry name" value="ApbE"/>
    <property type="match status" value="2"/>
</dbReference>
<comment type="cofactor">
    <cofactor evidence="1">
        <name>Mg(2+)</name>
        <dbReference type="ChEBI" id="CHEBI:18420"/>
    </cofactor>
</comment>
<keyword evidence="8" id="KW-0460">Magnesium</keyword>
<keyword evidence="7" id="KW-0274">FAD</keyword>
<keyword evidence="12" id="KW-1185">Reference proteome</keyword>
<comment type="catalytic activity">
    <reaction evidence="10">
        <text>L-threonyl-[protein] + FAD = FMN-L-threonyl-[protein] + AMP + H(+)</text>
        <dbReference type="Rhea" id="RHEA:36847"/>
        <dbReference type="Rhea" id="RHEA-COMP:11060"/>
        <dbReference type="Rhea" id="RHEA-COMP:11061"/>
        <dbReference type="ChEBI" id="CHEBI:15378"/>
        <dbReference type="ChEBI" id="CHEBI:30013"/>
        <dbReference type="ChEBI" id="CHEBI:57692"/>
        <dbReference type="ChEBI" id="CHEBI:74257"/>
        <dbReference type="ChEBI" id="CHEBI:456215"/>
        <dbReference type="EC" id="2.7.1.180"/>
    </reaction>
</comment>
<dbReference type="PATRIC" id="fig|1003195.11.peg.6671"/>
<dbReference type="HOGENOM" id="CLU_044403_4_1_11"/>
<dbReference type="EC" id="2.7.1.180" evidence="2"/>
<accession>F8K3S7</accession>
<dbReference type="KEGG" id="sct:SCAT_5250"/>
<evidence type="ECO:0000256" key="9">
    <source>
        <dbReference type="ARBA" id="ARBA00031306"/>
    </source>
</evidence>
<evidence type="ECO:0000256" key="3">
    <source>
        <dbReference type="ARBA" id="ARBA00016337"/>
    </source>
</evidence>
<dbReference type="InterPro" id="IPR003374">
    <property type="entry name" value="ApbE-like_sf"/>
</dbReference>
<dbReference type="GO" id="GO:0046872">
    <property type="term" value="F:metal ion binding"/>
    <property type="evidence" value="ECO:0007669"/>
    <property type="project" value="UniProtKB-KW"/>
</dbReference>
<evidence type="ECO:0000256" key="6">
    <source>
        <dbReference type="ARBA" id="ARBA00022723"/>
    </source>
</evidence>
<accession>G8X0Y8</accession>
<protein>
    <recommendedName>
        <fullName evidence="3">FAD:protein FMN transferase</fullName>
        <ecNumber evidence="2">2.7.1.180</ecNumber>
    </recommendedName>
    <alternativeName>
        <fullName evidence="9">Flavin transferase</fullName>
    </alternativeName>
</protein>
<organism evidence="11 12">
    <name type="scientific">Streptantibioticus cattleyicolor (strain ATCC 35852 / DSM 46488 / JCM 4925 / NBRC 14057 / NRRL 8057)</name>
    <name type="common">Streptomyces cattleya</name>
    <dbReference type="NCBI Taxonomy" id="1003195"/>
    <lineage>
        <taxon>Bacteria</taxon>
        <taxon>Bacillati</taxon>
        <taxon>Actinomycetota</taxon>
        <taxon>Actinomycetes</taxon>
        <taxon>Kitasatosporales</taxon>
        <taxon>Streptomycetaceae</taxon>
        <taxon>Streptantibioticus</taxon>
    </lineage>
</organism>
<evidence type="ECO:0000256" key="4">
    <source>
        <dbReference type="ARBA" id="ARBA00022630"/>
    </source>
</evidence>
<proteinExistence type="predicted"/>
<keyword evidence="5" id="KW-0808">Transferase</keyword>
<evidence type="ECO:0000256" key="7">
    <source>
        <dbReference type="ARBA" id="ARBA00022827"/>
    </source>
</evidence>
<dbReference type="InterPro" id="IPR024932">
    <property type="entry name" value="ApbE"/>
</dbReference>
<dbReference type="EMBL" id="CP003219">
    <property type="protein sequence ID" value="AEW97616.1"/>
    <property type="molecule type" value="Genomic_DNA"/>
</dbReference>
<evidence type="ECO:0000256" key="1">
    <source>
        <dbReference type="ARBA" id="ARBA00001946"/>
    </source>
</evidence>
<reference evidence="12" key="1">
    <citation type="submission" date="2011-12" db="EMBL/GenBank/DDBJ databases">
        <title>Complete genome sequence of Streptomyces cattleya strain DSM 46488.</title>
        <authorList>
            <person name="Ou H.-Y."/>
            <person name="Li P."/>
            <person name="Zhao C."/>
            <person name="O'Hagan D."/>
            <person name="Deng Z."/>
        </authorList>
    </citation>
    <scope>NUCLEOTIDE SEQUENCE [LARGE SCALE GENOMIC DNA]</scope>
    <source>
        <strain evidence="12">ATCC 35852 / DSM 46488 / JCM 4925 / NBRC 14057 / NRRL 8057</strain>
    </source>
</reference>
<keyword evidence="4" id="KW-0285">Flavoprotein</keyword>
<evidence type="ECO:0000313" key="12">
    <source>
        <dbReference type="Proteomes" id="UP000007842"/>
    </source>
</evidence>
<dbReference type="GO" id="GO:0016740">
    <property type="term" value="F:transferase activity"/>
    <property type="evidence" value="ECO:0007669"/>
    <property type="project" value="UniProtKB-KW"/>
</dbReference>
<keyword evidence="11" id="KW-0449">Lipoprotein</keyword>